<dbReference type="OrthoDB" id="2024038at2"/>
<dbReference type="PANTHER" id="PTHR37305">
    <property type="entry name" value="INTEGRAL MEMBRANE PROTEIN-RELATED"/>
    <property type="match status" value="1"/>
</dbReference>
<evidence type="ECO:0000313" key="4">
    <source>
        <dbReference type="Proteomes" id="UP000237798"/>
    </source>
</evidence>
<reference evidence="3 4" key="1">
    <citation type="submission" date="2018-03" db="EMBL/GenBank/DDBJ databases">
        <title>Genome sequence of Clostridium luticellarii DSM 29923.</title>
        <authorList>
            <person name="Poehlein A."/>
            <person name="Daniel R."/>
        </authorList>
    </citation>
    <scope>NUCLEOTIDE SEQUENCE [LARGE SCALE GENOMIC DNA]</scope>
    <source>
        <strain evidence="3 4">DSM 29923</strain>
    </source>
</reference>
<dbReference type="RefSeq" id="WP_106008229.1">
    <property type="nucleotide sequence ID" value="NZ_PVXP01000006.1"/>
</dbReference>
<keyword evidence="1" id="KW-0175">Coiled coil</keyword>
<dbReference type="Proteomes" id="UP000237798">
    <property type="component" value="Unassembled WGS sequence"/>
</dbReference>
<dbReference type="Pfam" id="PF12679">
    <property type="entry name" value="ABC2_membrane_2"/>
    <property type="match status" value="1"/>
</dbReference>
<evidence type="ECO:0000256" key="1">
    <source>
        <dbReference type="SAM" id="Coils"/>
    </source>
</evidence>
<dbReference type="PANTHER" id="PTHR37305:SF1">
    <property type="entry name" value="MEMBRANE PROTEIN"/>
    <property type="match status" value="1"/>
</dbReference>
<dbReference type="AlphaFoldDB" id="A0A2T0BQU3"/>
<protein>
    <submittedName>
        <fullName evidence="3">ABC-2 family transporter protein</fullName>
    </submittedName>
</protein>
<feature type="transmembrane region" description="Helical" evidence="2">
    <location>
        <begin position="357"/>
        <end position="381"/>
    </location>
</feature>
<keyword evidence="2" id="KW-0812">Transmembrane</keyword>
<organism evidence="3 4">
    <name type="scientific">Clostridium luticellarii</name>
    <dbReference type="NCBI Taxonomy" id="1691940"/>
    <lineage>
        <taxon>Bacteria</taxon>
        <taxon>Bacillati</taxon>
        <taxon>Bacillota</taxon>
        <taxon>Clostridia</taxon>
        <taxon>Eubacteriales</taxon>
        <taxon>Clostridiaceae</taxon>
        <taxon>Clostridium</taxon>
    </lineage>
</organism>
<comment type="caution">
    <text evidence="3">The sequence shown here is derived from an EMBL/GenBank/DDBJ whole genome shotgun (WGS) entry which is preliminary data.</text>
</comment>
<feature type="transmembrane region" description="Helical" evidence="2">
    <location>
        <begin position="294"/>
        <end position="314"/>
    </location>
</feature>
<evidence type="ECO:0000313" key="3">
    <source>
        <dbReference type="EMBL" id="PRR86251.1"/>
    </source>
</evidence>
<feature type="coiled-coil region" evidence="1">
    <location>
        <begin position="75"/>
        <end position="110"/>
    </location>
</feature>
<feature type="transmembrane region" description="Helical" evidence="2">
    <location>
        <begin position="146"/>
        <end position="168"/>
    </location>
</feature>
<feature type="transmembrane region" description="Helical" evidence="2">
    <location>
        <begin position="189"/>
        <end position="214"/>
    </location>
</feature>
<feature type="transmembrane region" description="Helical" evidence="2">
    <location>
        <begin position="260"/>
        <end position="287"/>
    </location>
</feature>
<evidence type="ECO:0000256" key="2">
    <source>
        <dbReference type="SAM" id="Phobius"/>
    </source>
</evidence>
<keyword evidence="4" id="KW-1185">Reference proteome</keyword>
<keyword evidence="2" id="KW-1133">Transmembrane helix</keyword>
<dbReference type="GO" id="GO:0005886">
    <property type="term" value="C:plasma membrane"/>
    <property type="evidence" value="ECO:0007669"/>
    <property type="project" value="UniProtKB-SubCell"/>
</dbReference>
<name>A0A2T0BQU3_9CLOT</name>
<gene>
    <name evidence="3" type="ORF">CLLU_07280</name>
</gene>
<dbReference type="GO" id="GO:0140359">
    <property type="term" value="F:ABC-type transporter activity"/>
    <property type="evidence" value="ECO:0007669"/>
    <property type="project" value="InterPro"/>
</dbReference>
<proteinExistence type="predicted"/>
<keyword evidence="2" id="KW-0472">Membrane</keyword>
<dbReference type="EMBL" id="PVXP01000006">
    <property type="protein sequence ID" value="PRR86251.1"/>
    <property type="molecule type" value="Genomic_DNA"/>
</dbReference>
<accession>A0A2T0BQU3</accession>
<sequence>MNRYIWEELKRIIIKKKIWIAVIFMVTIVFGLASTLKTNTLEVQIQKYKALLVNQKMGRDKADSELKKAEFSRDIVSTQKEIKDREEQLNEIKNYDRSKLDQRIQKLERENNPENEYKLLQLKYEKKYNIEKSELIPKGMYSAMEILAYFIPVFFLLILIVFLSDIVSGDYSPNTIKNLVTKPISRKKIVLSKFAASMILSAATLIISTLIFILEAGIHLGFSDLRLPFDIDAKYVFDSSLTLSPITSQMRYVSGSRSIIPLWSAIIEMVLIAIIVSIAIVSIILFISVLCRNSLISSLISFMLIGGTAVWYLFGFAGRYVVSAKYGVLVKFLPVPYIVDVISTLSGDISVQLTSTINVAFILITCLVWTLVMLFLSSYVFGKRDFD</sequence>
<feature type="transmembrane region" description="Helical" evidence="2">
    <location>
        <begin position="18"/>
        <end position="36"/>
    </location>
</feature>